<evidence type="ECO:0000313" key="1">
    <source>
        <dbReference type="EMBL" id="VDL70331.1"/>
    </source>
</evidence>
<name>A0A0N4XVD0_NIPBR</name>
<gene>
    <name evidence="1" type="ORF">NBR_LOCUS6742</name>
</gene>
<organism evidence="3">
    <name type="scientific">Nippostrongylus brasiliensis</name>
    <name type="common">Rat hookworm</name>
    <dbReference type="NCBI Taxonomy" id="27835"/>
    <lineage>
        <taxon>Eukaryota</taxon>
        <taxon>Metazoa</taxon>
        <taxon>Ecdysozoa</taxon>
        <taxon>Nematoda</taxon>
        <taxon>Chromadorea</taxon>
        <taxon>Rhabditida</taxon>
        <taxon>Rhabditina</taxon>
        <taxon>Rhabditomorpha</taxon>
        <taxon>Strongyloidea</taxon>
        <taxon>Heligmosomidae</taxon>
        <taxon>Nippostrongylus</taxon>
    </lineage>
</organism>
<reference evidence="1 2" key="2">
    <citation type="submission" date="2018-11" db="EMBL/GenBank/DDBJ databases">
        <authorList>
            <consortium name="Pathogen Informatics"/>
        </authorList>
    </citation>
    <scope>NUCLEOTIDE SEQUENCE [LARGE SCALE GENOMIC DNA]</scope>
</reference>
<evidence type="ECO:0000313" key="2">
    <source>
        <dbReference type="Proteomes" id="UP000271162"/>
    </source>
</evidence>
<sequence length="82" mass="8794">MEVEVQLKELEQCSGTIFAHQCSIDKRLVIFSTDDRTDHLPAAAAVCVAVAAPTCDGLVLAFGDLACMTDVHHKARLPKLSA</sequence>
<dbReference type="AlphaFoldDB" id="A0A0N4XVD0"/>
<reference evidence="3" key="1">
    <citation type="submission" date="2017-02" db="UniProtKB">
        <authorList>
            <consortium name="WormBaseParasite"/>
        </authorList>
    </citation>
    <scope>IDENTIFICATION</scope>
</reference>
<protein>
    <submittedName>
        <fullName evidence="3">CPSF_A domain-containing protein</fullName>
    </submittedName>
</protein>
<dbReference type="WBParaSite" id="NBR_0000674101-mRNA-1">
    <property type="protein sequence ID" value="NBR_0000674101-mRNA-1"/>
    <property type="gene ID" value="NBR_0000674101"/>
</dbReference>
<keyword evidence="2" id="KW-1185">Reference proteome</keyword>
<proteinExistence type="predicted"/>
<accession>A0A0N4XVD0</accession>
<evidence type="ECO:0000313" key="3">
    <source>
        <dbReference type="WBParaSite" id="NBR_0000674101-mRNA-1"/>
    </source>
</evidence>
<dbReference type="EMBL" id="UYSL01019827">
    <property type="protein sequence ID" value="VDL70331.1"/>
    <property type="molecule type" value="Genomic_DNA"/>
</dbReference>
<dbReference type="Proteomes" id="UP000271162">
    <property type="component" value="Unassembled WGS sequence"/>
</dbReference>